<feature type="compositionally biased region" description="Polar residues" evidence="1">
    <location>
        <begin position="63"/>
        <end position="76"/>
    </location>
</feature>
<sequence>MTVAVTQALQSCLLRRYCPPAEYLQKLLQSGGGNVHPERREKNGVGEGREIKPKVSSTIYIETLPQHTRQGENTTSDPRERNTSPHTVRTRAGLGRCTPRRALPSHPPPVLQAGRTNLHWYVEKGYRYCSCCFAMGPSYSRGKLSSHGALEEGKMNPSSPATGDSVEGIV</sequence>
<dbReference type="OrthoDB" id="10648237at2759"/>
<feature type="region of interest" description="Disordered" evidence="1">
    <location>
        <begin position="143"/>
        <end position="170"/>
    </location>
</feature>
<comment type="caution">
    <text evidence="2">The sequence shown here is derived from an EMBL/GenBank/DDBJ whole genome shotgun (WGS) entry which is preliminary data.</text>
</comment>
<evidence type="ECO:0000256" key="1">
    <source>
        <dbReference type="SAM" id="MobiDB-lite"/>
    </source>
</evidence>
<protein>
    <submittedName>
        <fullName evidence="2">Transcription factor Spi-C</fullName>
    </submittedName>
</protein>
<dbReference type="AlphaFoldDB" id="A0A4D9E9P1"/>
<reference evidence="2 3" key="2">
    <citation type="submission" date="2019-04" db="EMBL/GenBank/DDBJ databases">
        <title>The genome sequence of big-headed turtle.</title>
        <authorList>
            <person name="Gong S."/>
        </authorList>
    </citation>
    <scope>NUCLEOTIDE SEQUENCE [LARGE SCALE GENOMIC DNA]</scope>
    <source>
        <strain evidence="2">DO16091913</strain>
        <tissue evidence="2">Muscle</tissue>
    </source>
</reference>
<reference evidence="2 3" key="1">
    <citation type="submission" date="2019-04" db="EMBL/GenBank/DDBJ databases">
        <title>Draft genome of the big-headed turtle Platysternon megacephalum.</title>
        <authorList>
            <person name="Gong S."/>
        </authorList>
    </citation>
    <scope>NUCLEOTIDE SEQUENCE [LARGE SCALE GENOMIC DNA]</scope>
    <source>
        <strain evidence="2">DO16091913</strain>
        <tissue evidence="2">Muscle</tissue>
    </source>
</reference>
<dbReference type="EMBL" id="QXTE01000148">
    <property type="protein sequence ID" value="TFK03983.1"/>
    <property type="molecule type" value="Genomic_DNA"/>
</dbReference>
<accession>A0A4D9E9P1</accession>
<evidence type="ECO:0000313" key="3">
    <source>
        <dbReference type="Proteomes" id="UP000297703"/>
    </source>
</evidence>
<organism evidence="2 3">
    <name type="scientific">Platysternon megacephalum</name>
    <name type="common">big-headed turtle</name>
    <dbReference type="NCBI Taxonomy" id="55544"/>
    <lineage>
        <taxon>Eukaryota</taxon>
        <taxon>Metazoa</taxon>
        <taxon>Chordata</taxon>
        <taxon>Craniata</taxon>
        <taxon>Vertebrata</taxon>
        <taxon>Euteleostomi</taxon>
        <taxon>Archelosauria</taxon>
        <taxon>Testudinata</taxon>
        <taxon>Testudines</taxon>
        <taxon>Cryptodira</taxon>
        <taxon>Durocryptodira</taxon>
        <taxon>Testudinoidea</taxon>
        <taxon>Platysternidae</taxon>
        <taxon>Platysternon</taxon>
    </lineage>
</organism>
<gene>
    <name evidence="2" type="ORF">DR999_PMT13545</name>
</gene>
<dbReference type="Proteomes" id="UP000297703">
    <property type="component" value="Unassembled WGS sequence"/>
</dbReference>
<proteinExistence type="predicted"/>
<keyword evidence="3" id="KW-1185">Reference proteome</keyword>
<name>A0A4D9E9P1_9SAUR</name>
<feature type="region of interest" description="Disordered" evidence="1">
    <location>
        <begin position="63"/>
        <end position="91"/>
    </location>
</feature>
<evidence type="ECO:0000313" key="2">
    <source>
        <dbReference type="EMBL" id="TFK03983.1"/>
    </source>
</evidence>